<dbReference type="AlphaFoldDB" id="A0A9J6BXA7"/>
<organism evidence="3 4">
    <name type="scientific">Polypedilum vanderplanki</name>
    <name type="common">Sleeping chironomid midge</name>
    <dbReference type="NCBI Taxonomy" id="319348"/>
    <lineage>
        <taxon>Eukaryota</taxon>
        <taxon>Metazoa</taxon>
        <taxon>Ecdysozoa</taxon>
        <taxon>Arthropoda</taxon>
        <taxon>Hexapoda</taxon>
        <taxon>Insecta</taxon>
        <taxon>Pterygota</taxon>
        <taxon>Neoptera</taxon>
        <taxon>Endopterygota</taxon>
        <taxon>Diptera</taxon>
        <taxon>Nematocera</taxon>
        <taxon>Chironomoidea</taxon>
        <taxon>Chironomidae</taxon>
        <taxon>Chironominae</taxon>
        <taxon>Polypedilum</taxon>
        <taxon>Polypedilum</taxon>
    </lineage>
</organism>
<keyword evidence="2" id="KW-0472">Membrane</keyword>
<evidence type="ECO:0000313" key="3">
    <source>
        <dbReference type="EMBL" id="KAG5674593.1"/>
    </source>
</evidence>
<dbReference type="EMBL" id="JADBJN010000002">
    <property type="protein sequence ID" value="KAG5674593.1"/>
    <property type="molecule type" value="Genomic_DNA"/>
</dbReference>
<protein>
    <submittedName>
        <fullName evidence="3">Uncharacterized protein</fullName>
    </submittedName>
</protein>
<feature type="region of interest" description="Disordered" evidence="1">
    <location>
        <begin position="1"/>
        <end position="23"/>
    </location>
</feature>
<proteinExistence type="predicted"/>
<reference evidence="3" key="1">
    <citation type="submission" date="2021-03" db="EMBL/GenBank/DDBJ databases">
        <title>Chromosome level genome of the anhydrobiotic midge Polypedilum vanderplanki.</title>
        <authorList>
            <person name="Yoshida Y."/>
            <person name="Kikawada T."/>
            <person name="Gusev O."/>
        </authorList>
    </citation>
    <scope>NUCLEOTIDE SEQUENCE</scope>
    <source>
        <strain evidence="3">NIAS01</strain>
        <tissue evidence="3">Whole body or cell culture</tissue>
    </source>
</reference>
<keyword evidence="2" id="KW-1133">Transmembrane helix</keyword>
<accession>A0A9J6BXA7</accession>
<name>A0A9J6BXA7_POLVA</name>
<evidence type="ECO:0000256" key="1">
    <source>
        <dbReference type="SAM" id="MobiDB-lite"/>
    </source>
</evidence>
<gene>
    <name evidence="3" type="ORF">PVAND_004547</name>
</gene>
<keyword evidence="4" id="KW-1185">Reference proteome</keyword>
<feature type="compositionally biased region" description="Polar residues" evidence="1">
    <location>
        <begin position="1"/>
        <end position="16"/>
    </location>
</feature>
<sequence>MSTLKGKTTTKPSVPKSSEDEPETSGLNMLIMMMKMFMRNFFLVDWLWLMNCNFFVNFNWFMDFLMDLDWLMNFLVDLFDNWFYFLLNDCFLVMDMHWFN</sequence>
<feature type="transmembrane region" description="Helical" evidence="2">
    <location>
        <begin position="41"/>
        <end position="62"/>
    </location>
</feature>
<evidence type="ECO:0000313" key="4">
    <source>
        <dbReference type="Proteomes" id="UP001107558"/>
    </source>
</evidence>
<dbReference type="Proteomes" id="UP001107558">
    <property type="component" value="Chromosome 2"/>
</dbReference>
<keyword evidence="2" id="KW-0812">Transmembrane</keyword>
<comment type="caution">
    <text evidence="3">The sequence shown here is derived from an EMBL/GenBank/DDBJ whole genome shotgun (WGS) entry which is preliminary data.</text>
</comment>
<evidence type="ECO:0000256" key="2">
    <source>
        <dbReference type="SAM" id="Phobius"/>
    </source>
</evidence>